<evidence type="ECO:0000256" key="4">
    <source>
        <dbReference type="ARBA" id="ARBA00023242"/>
    </source>
</evidence>
<evidence type="ECO:0000313" key="9">
    <source>
        <dbReference type="Proteomes" id="UP001054902"/>
    </source>
</evidence>
<feature type="compositionally biased region" description="Basic residues" evidence="6">
    <location>
        <begin position="355"/>
        <end position="374"/>
    </location>
</feature>
<feature type="compositionally biased region" description="Basic and acidic residues" evidence="6">
    <location>
        <begin position="46"/>
        <end position="56"/>
    </location>
</feature>
<dbReference type="GO" id="GO:0005730">
    <property type="term" value="C:nucleolus"/>
    <property type="evidence" value="ECO:0007669"/>
    <property type="project" value="UniProtKB-SubCell"/>
</dbReference>
<protein>
    <recommendedName>
        <fullName evidence="7">RRM domain-containing protein</fullName>
    </recommendedName>
</protein>
<dbReference type="SUPFAM" id="SSF54928">
    <property type="entry name" value="RNA-binding domain, RBD"/>
    <property type="match status" value="2"/>
</dbReference>
<dbReference type="GO" id="GO:0019843">
    <property type="term" value="F:rRNA binding"/>
    <property type="evidence" value="ECO:0007669"/>
    <property type="project" value="TreeGrafter"/>
</dbReference>
<evidence type="ECO:0000259" key="7">
    <source>
        <dbReference type="PROSITE" id="PS50102"/>
    </source>
</evidence>
<comment type="similarity">
    <text evidence="2">Belongs to the RRM RBM34 family.</text>
</comment>
<feature type="domain" description="RRM" evidence="7">
    <location>
        <begin position="89"/>
        <end position="198"/>
    </location>
</feature>
<evidence type="ECO:0000256" key="1">
    <source>
        <dbReference type="ARBA" id="ARBA00004604"/>
    </source>
</evidence>
<dbReference type="EMBL" id="BLLK01000045">
    <property type="protein sequence ID" value="GFH52189.1"/>
    <property type="molecule type" value="Genomic_DNA"/>
</dbReference>
<feature type="compositionally biased region" description="Basic residues" evidence="6">
    <location>
        <begin position="324"/>
        <end position="336"/>
    </location>
</feature>
<dbReference type="AlphaFoldDB" id="A0AAD3H6X8"/>
<feature type="compositionally biased region" description="Polar residues" evidence="6">
    <location>
        <begin position="26"/>
        <end position="42"/>
    </location>
</feature>
<sequence>MSSLSASIFGSTDKGIEEKNSSLNSLFGASSTLPEQPKNLNFTEPVEDRQKRERREEKKRKRKEKTQEAETADTEEAKDESPENEDEERTIFVGNLPIDITRKTLASMFKSCGKVKSARIRSVYTAGVKLPPQQAGNQKLAKKVSVNTNKLLSGVAKKTAQGYVVFEEIESVEKALEMNNTAVPGSNDLLLRVDRAKPTHDASRSVFVGGLPYKTDEISLREHFKNGCGFENDVIENVRIVRDSESAQCKGIGYILLKDKTYVPYALELNESEYKKKKLRVMVCGKRTKGKKGAKKDKKEVSGALKRIMDKRKKTTAESLKGTKEKKKRGSKKIGAKKAAQPGISKRAASEKKLDKRVKKIQKRLKTGMGKTKK</sequence>
<evidence type="ECO:0000313" key="8">
    <source>
        <dbReference type="EMBL" id="GFH52189.1"/>
    </source>
</evidence>
<feature type="region of interest" description="Disordered" evidence="6">
    <location>
        <begin position="26"/>
        <end position="92"/>
    </location>
</feature>
<proteinExistence type="inferred from homology"/>
<dbReference type="InterPro" id="IPR035979">
    <property type="entry name" value="RBD_domain_sf"/>
</dbReference>
<dbReference type="SMART" id="SM00360">
    <property type="entry name" value="RRM"/>
    <property type="match status" value="2"/>
</dbReference>
<feature type="region of interest" description="Disordered" evidence="6">
    <location>
        <begin position="307"/>
        <end position="374"/>
    </location>
</feature>
<dbReference type="Pfam" id="PF00076">
    <property type="entry name" value="RRM_1"/>
    <property type="match status" value="2"/>
</dbReference>
<evidence type="ECO:0000256" key="6">
    <source>
        <dbReference type="SAM" id="MobiDB-lite"/>
    </source>
</evidence>
<comment type="subcellular location">
    <subcellularLocation>
        <location evidence="1">Nucleus</location>
        <location evidence="1">Nucleolus</location>
    </subcellularLocation>
</comment>
<feature type="compositionally biased region" description="Acidic residues" evidence="6">
    <location>
        <begin position="70"/>
        <end position="88"/>
    </location>
</feature>
<keyword evidence="4" id="KW-0539">Nucleus</keyword>
<dbReference type="InterPro" id="IPR012677">
    <property type="entry name" value="Nucleotide-bd_a/b_plait_sf"/>
</dbReference>
<dbReference type="PANTHER" id="PTHR23236:SF25">
    <property type="entry name" value="RNA-BINDING PROTEIN 34"/>
    <property type="match status" value="1"/>
</dbReference>
<dbReference type="PROSITE" id="PS50102">
    <property type="entry name" value="RRM"/>
    <property type="match status" value="2"/>
</dbReference>
<dbReference type="Gene3D" id="3.30.70.330">
    <property type="match status" value="2"/>
</dbReference>
<accession>A0AAD3H6X8</accession>
<dbReference type="GO" id="GO:0000463">
    <property type="term" value="P:maturation of LSU-rRNA from tricistronic rRNA transcript (SSU-rRNA, 5.8S rRNA, LSU-rRNA)"/>
    <property type="evidence" value="ECO:0007669"/>
    <property type="project" value="TreeGrafter"/>
</dbReference>
<reference evidence="8 9" key="1">
    <citation type="journal article" date="2021" name="Sci. Rep.">
        <title>The genome of the diatom Chaetoceros tenuissimus carries an ancient integrated fragment of an extant virus.</title>
        <authorList>
            <person name="Hongo Y."/>
            <person name="Kimura K."/>
            <person name="Takaki Y."/>
            <person name="Yoshida Y."/>
            <person name="Baba S."/>
            <person name="Kobayashi G."/>
            <person name="Nagasaki K."/>
            <person name="Hano T."/>
            <person name="Tomaru Y."/>
        </authorList>
    </citation>
    <scope>NUCLEOTIDE SEQUENCE [LARGE SCALE GENOMIC DNA]</scope>
    <source>
        <strain evidence="8 9">NIES-3715</strain>
    </source>
</reference>
<evidence type="ECO:0000256" key="2">
    <source>
        <dbReference type="ARBA" id="ARBA00007077"/>
    </source>
</evidence>
<keyword evidence="3 5" id="KW-0694">RNA-binding</keyword>
<evidence type="ECO:0000256" key="5">
    <source>
        <dbReference type="PROSITE-ProRule" id="PRU00176"/>
    </source>
</evidence>
<dbReference type="PANTHER" id="PTHR23236">
    <property type="entry name" value="EUKARYOTIC TRANSLATION INITIATION FACTOR 4B/4H"/>
    <property type="match status" value="1"/>
</dbReference>
<comment type="caution">
    <text evidence="8">The sequence shown here is derived from an EMBL/GenBank/DDBJ whole genome shotgun (WGS) entry which is preliminary data.</text>
</comment>
<keyword evidence="9" id="KW-1185">Reference proteome</keyword>
<name>A0AAD3H6X8_9STRA</name>
<dbReference type="InterPro" id="IPR000504">
    <property type="entry name" value="RRM_dom"/>
</dbReference>
<organism evidence="8 9">
    <name type="scientific">Chaetoceros tenuissimus</name>
    <dbReference type="NCBI Taxonomy" id="426638"/>
    <lineage>
        <taxon>Eukaryota</taxon>
        <taxon>Sar</taxon>
        <taxon>Stramenopiles</taxon>
        <taxon>Ochrophyta</taxon>
        <taxon>Bacillariophyta</taxon>
        <taxon>Coscinodiscophyceae</taxon>
        <taxon>Chaetocerotophycidae</taxon>
        <taxon>Chaetocerotales</taxon>
        <taxon>Chaetocerotaceae</taxon>
        <taxon>Chaetoceros</taxon>
    </lineage>
</organism>
<dbReference type="Proteomes" id="UP001054902">
    <property type="component" value="Unassembled WGS sequence"/>
</dbReference>
<gene>
    <name evidence="8" type="ORF">CTEN210_08665</name>
</gene>
<evidence type="ECO:0000256" key="3">
    <source>
        <dbReference type="ARBA" id="ARBA00022884"/>
    </source>
</evidence>
<feature type="domain" description="RRM" evidence="7">
    <location>
        <begin position="204"/>
        <end position="286"/>
    </location>
</feature>